<reference evidence="2" key="1">
    <citation type="submission" date="2022-11" db="EMBL/GenBank/DDBJ databases">
        <title>Pseudomonas triclosanedens sp. nov., a triclosan degrader isolated from activated sludge.</title>
        <authorList>
            <person name="Yin Y."/>
            <person name="Lu Z."/>
        </authorList>
    </citation>
    <scope>NUCLEOTIDE SEQUENCE</scope>
    <source>
        <strain evidence="2">ZM23</strain>
    </source>
</reference>
<organism evidence="2 3">
    <name type="scientific">Pseudomonas triclosanedens</name>
    <dbReference type="NCBI Taxonomy" id="2961893"/>
    <lineage>
        <taxon>Bacteria</taxon>
        <taxon>Pseudomonadati</taxon>
        <taxon>Pseudomonadota</taxon>
        <taxon>Gammaproteobacteria</taxon>
        <taxon>Pseudomonadales</taxon>
        <taxon>Pseudomonadaceae</taxon>
        <taxon>Pseudomonas</taxon>
    </lineage>
</organism>
<name>A0ABY7A1X2_9PSED</name>
<proteinExistence type="predicted"/>
<feature type="domain" description="DUF4376" evidence="1">
    <location>
        <begin position="9"/>
        <end position="104"/>
    </location>
</feature>
<evidence type="ECO:0000313" key="3">
    <source>
        <dbReference type="Proteomes" id="UP001163624"/>
    </source>
</evidence>
<dbReference type="Proteomes" id="UP001163624">
    <property type="component" value="Chromosome"/>
</dbReference>
<dbReference type="InterPro" id="IPR025484">
    <property type="entry name" value="DUF4376"/>
</dbReference>
<dbReference type="EMBL" id="CP113432">
    <property type="protein sequence ID" value="WAI50265.1"/>
    <property type="molecule type" value="Genomic_DNA"/>
</dbReference>
<evidence type="ECO:0000259" key="1">
    <source>
        <dbReference type="Pfam" id="PF14301"/>
    </source>
</evidence>
<accession>A0ABY7A1X2</accession>
<evidence type="ECO:0000313" key="2">
    <source>
        <dbReference type="EMBL" id="WAI50265.1"/>
    </source>
</evidence>
<keyword evidence="3" id="KW-1185">Reference proteome</keyword>
<gene>
    <name evidence="2" type="ORF">OU419_03050</name>
</gene>
<dbReference type="Pfam" id="PF14301">
    <property type="entry name" value="DUF4376"/>
    <property type="match status" value="1"/>
</dbReference>
<dbReference type="RefSeq" id="WP_254470256.1">
    <property type="nucleotide sequence ID" value="NZ_CP113432.1"/>
</dbReference>
<sequence>MAPPSFKERAALIGVYRYQAETASITVNGMALLSDRDSQSLLTSAALEAVIDPAYRCQWKIPSGFVDLDAQQIITLARAMRAHVQACFDREAELLDHLEKGTFTEDMLDQGWPA</sequence>
<protein>
    <submittedName>
        <fullName evidence="2">DUF4376 domain-containing protein</fullName>
    </submittedName>
</protein>